<protein>
    <submittedName>
        <fullName evidence="1">Uncharacterized protein</fullName>
    </submittedName>
</protein>
<dbReference type="AlphaFoldDB" id="T5LQT7"/>
<dbReference type="Proteomes" id="UP000003973">
    <property type="component" value="Unassembled WGS sequence"/>
</dbReference>
<comment type="caution">
    <text evidence="1">The sequence shown here is derived from an EMBL/GenBank/DDBJ whole genome shotgun (WGS) entry which is preliminary data.</text>
</comment>
<dbReference type="HOGENOM" id="CLU_3202858_0_0_4"/>
<name>T5LQT7_9BURK</name>
<evidence type="ECO:0000313" key="2">
    <source>
        <dbReference type="Proteomes" id="UP000003973"/>
    </source>
</evidence>
<dbReference type="EMBL" id="ACDP02000006">
    <property type="protein sequence ID" value="EQM95305.1"/>
    <property type="molecule type" value="Genomic_DNA"/>
</dbReference>
<evidence type="ECO:0000313" key="1">
    <source>
        <dbReference type="EMBL" id="EQM95305.1"/>
    </source>
</evidence>
<gene>
    <name evidence="1" type="ORF">OFAG_02136</name>
</gene>
<keyword evidence="2" id="KW-1185">Reference proteome</keyword>
<accession>T5LQT7</accession>
<sequence length="45" mass="4747">MNSGKGGLPSVVPDRVERLTVAGASLMKSGNRTSILPEKTCIDFL</sequence>
<reference evidence="1" key="1">
    <citation type="submission" date="2011-10" db="EMBL/GenBank/DDBJ databases">
        <title>The Genome Sequence of Oxalobacter formigenes HOxBLS.</title>
        <authorList>
            <consortium name="The Broad Institute Genome Sequencing Platform"/>
            <person name="Earl A."/>
            <person name="Ward D."/>
            <person name="Feldgarden M."/>
            <person name="Gevers D."/>
            <person name="Allison M.J."/>
            <person name="Humphrey S."/>
            <person name="Young S.K."/>
            <person name="Zeng Q."/>
            <person name="Gargeya S."/>
            <person name="Fitzgerald M."/>
            <person name="Haas B."/>
            <person name="Abouelleil A."/>
            <person name="Alvarado L."/>
            <person name="Arachchi H.M."/>
            <person name="Berlin A."/>
            <person name="Brown A."/>
            <person name="Chapman S.B."/>
            <person name="Chen Z."/>
            <person name="Dunbar C."/>
            <person name="Freedman E."/>
            <person name="Gearin G."/>
            <person name="Goldberg J."/>
            <person name="Griggs A."/>
            <person name="Gujja S."/>
            <person name="Heiman D."/>
            <person name="Howarth C."/>
            <person name="Larson L."/>
            <person name="Lui A."/>
            <person name="MacDonald P.J.P."/>
            <person name="Montmayeur A."/>
            <person name="Murphy C."/>
            <person name="Neiman D."/>
            <person name="Pearson M."/>
            <person name="Priest M."/>
            <person name="Roberts A."/>
            <person name="Saif S."/>
            <person name="Shea T."/>
            <person name="Shenoy N."/>
            <person name="Sisk P."/>
            <person name="Stolte C."/>
            <person name="Sykes S."/>
            <person name="Wortman J."/>
            <person name="Nusbaum C."/>
            <person name="Birren B."/>
        </authorList>
    </citation>
    <scope>NUCLEOTIDE SEQUENCE [LARGE SCALE GENOMIC DNA]</scope>
    <source>
        <strain evidence="1">HOxBLS</strain>
    </source>
</reference>
<proteinExistence type="predicted"/>
<organism evidence="1 2">
    <name type="scientific">Oxalobacter paraformigenes</name>
    <dbReference type="NCBI Taxonomy" id="556268"/>
    <lineage>
        <taxon>Bacteria</taxon>
        <taxon>Pseudomonadati</taxon>
        <taxon>Pseudomonadota</taxon>
        <taxon>Betaproteobacteria</taxon>
        <taxon>Burkholderiales</taxon>
        <taxon>Oxalobacteraceae</taxon>
        <taxon>Oxalobacter</taxon>
    </lineage>
</organism>